<dbReference type="Gene3D" id="3.20.20.70">
    <property type="entry name" value="Aldolase class I"/>
    <property type="match status" value="1"/>
</dbReference>
<dbReference type="InterPro" id="IPR011060">
    <property type="entry name" value="RibuloseP-bd_barrel"/>
</dbReference>
<dbReference type="CDD" id="cd00429">
    <property type="entry name" value="RPE"/>
    <property type="match status" value="1"/>
</dbReference>
<dbReference type="AlphaFoldDB" id="A0A1G2RIW0"/>
<evidence type="ECO:0000256" key="2">
    <source>
        <dbReference type="ARBA" id="ARBA00023235"/>
    </source>
</evidence>
<dbReference type="NCBIfam" id="NF004076">
    <property type="entry name" value="PRK05581.1-4"/>
    <property type="match status" value="1"/>
</dbReference>
<dbReference type="STRING" id="1802461.A3B24_00570"/>
<evidence type="ECO:0000313" key="4">
    <source>
        <dbReference type="Proteomes" id="UP000176917"/>
    </source>
</evidence>
<dbReference type="Pfam" id="PF00834">
    <property type="entry name" value="Ribul_P_3_epim"/>
    <property type="match status" value="1"/>
</dbReference>
<dbReference type="PANTHER" id="PTHR11749">
    <property type="entry name" value="RIBULOSE-5-PHOSPHATE-3-EPIMERASE"/>
    <property type="match status" value="1"/>
</dbReference>
<gene>
    <name evidence="3" type="ORF">A3B24_00570</name>
</gene>
<dbReference type="Proteomes" id="UP000176917">
    <property type="component" value="Unassembled WGS sequence"/>
</dbReference>
<evidence type="ECO:0000313" key="3">
    <source>
        <dbReference type="EMBL" id="OHA72717.1"/>
    </source>
</evidence>
<dbReference type="GO" id="GO:0046872">
    <property type="term" value="F:metal ion binding"/>
    <property type="evidence" value="ECO:0007669"/>
    <property type="project" value="UniProtKB-KW"/>
</dbReference>
<dbReference type="InterPro" id="IPR000056">
    <property type="entry name" value="Ribul_P_3_epim-like"/>
</dbReference>
<accession>A0A1G2RIW0</accession>
<organism evidence="3 4">
    <name type="scientific">Candidatus Wildermuthbacteria bacterium RIFCSPLOWO2_01_FULL_48_16</name>
    <dbReference type="NCBI Taxonomy" id="1802461"/>
    <lineage>
        <taxon>Bacteria</taxon>
        <taxon>Candidatus Wildermuthiibacteriota</taxon>
    </lineage>
</organism>
<reference evidence="3 4" key="1">
    <citation type="journal article" date="2016" name="Nat. Commun.">
        <title>Thousands of microbial genomes shed light on interconnected biogeochemical processes in an aquifer system.</title>
        <authorList>
            <person name="Anantharaman K."/>
            <person name="Brown C.T."/>
            <person name="Hug L.A."/>
            <person name="Sharon I."/>
            <person name="Castelle C.J."/>
            <person name="Probst A.J."/>
            <person name="Thomas B.C."/>
            <person name="Singh A."/>
            <person name="Wilkins M.J."/>
            <person name="Karaoz U."/>
            <person name="Brodie E.L."/>
            <person name="Williams K.H."/>
            <person name="Hubbard S.S."/>
            <person name="Banfield J.F."/>
        </authorList>
    </citation>
    <scope>NUCLEOTIDE SEQUENCE [LARGE SCALE GENOMIC DNA]</scope>
</reference>
<sequence length="207" mass="22939">MQKVIPAILTSDSKELKEKLELFKGESQWMHIDVMDGKFVPNTSASLFALEDASEFFNLEIHLMVQNPEAYLEDCREIGAKRVVFHAETVENISAFLEKAQQFEFQTAVALNPETAISPFPEVLRNVLLMAIHPGFQGQEFLPLVLQKIADTKKLSPQLIVGVDGGVKKENIQSVFQAGADYAVVGSGVMEAEDPVVAFKALEEMVK</sequence>
<proteinExistence type="predicted"/>
<comment type="caution">
    <text evidence="3">The sequence shown here is derived from an EMBL/GenBank/DDBJ whole genome shotgun (WGS) entry which is preliminary data.</text>
</comment>
<evidence type="ECO:0000256" key="1">
    <source>
        <dbReference type="ARBA" id="ARBA00022723"/>
    </source>
</evidence>
<dbReference type="PROSITE" id="PS01085">
    <property type="entry name" value="RIBUL_P_3_EPIMER_1"/>
    <property type="match status" value="1"/>
</dbReference>
<dbReference type="SUPFAM" id="SSF51366">
    <property type="entry name" value="Ribulose-phoshate binding barrel"/>
    <property type="match status" value="1"/>
</dbReference>
<keyword evidence="1" id="KW-0479">Metal-binding</keyword>
<dbReference type="GO" id="GO:0016857">
    <property type="term" value="F:racemase and epimerase activity, acting on carbohydrates and derivatives"/>
    <property type="evidence" value="ECO:0007669"/>
    <property type="project" value="InterPro"/>
</dbReference>
<evidence type="ECO:0008006" key="5">
    <source>
        <dbReference type="Google" id="ProtNLM"/>
    </source>
</evidence>
<dbReference type="GO" id="GO:0005975">
    <property type="term" value="P:carbohydrate metabolic process"/>
    <property type="evidence" value="ECO:0007669"/>
    <property type="project" value="InterPro"/>
</dbReference>
<name>A0A1G2RIW0_9BACT</name>
<protein>
    <recommendedName>
        <fullName evidence="5">Ribulose-phosphate 3-epimerase</fullName>
    </recommendedName>
</protein>
<keyword evidence="2" id="KW-0413">Isomerase</keyword>
<dbReference type="EMBL" id="MHUG01000024">
    <property type="protein sequence ID" value="OHA72717.1"/>
    <property type="molecule type" value="Genomic_DNA"/>
</dbReference>
<dbReference type="InterPro" id="IPR013785">
    <property type="entry name" value="Aldolase_TIM"/>
</dbReference>